<dbReference type="EC" id="2.3.3.9" evidence="2 8"/>
<sequence length="537" mass="59325">MPLDRPAPLLSPVVLRHVAGADHVLTAEALAFLSALQARFGLRLHALMVARARRQERIDRGELPDYLPHTREIRQGIWQAAPIPSALEDRRVEITGPVERKMMINALNSGARVFMADFEDATAPSFANIIAGHANLIDYRDGTLEHAVDGKHYRVGPNPALLIVRPRGLHMAEANVLIAGNPVSAALFDFGLSLFHCGRALAATGRGPFYYLPKLESHAEARFWNDVFLFAQDRMGIAPGTIKATVLIETLPAAFEIDEIIWELRDHIAGLNCGRWDYIFSYIKTLRNHPAYILPDRAQVGMEDAFLATYAARLVKVCHRRGIHAMGGMSAAIPVRGDETANAAAFARVRADKQREVGMGFDGAWVAHPDLVPVAKAVFDAEMTGPNQIRKPRQEWRIEPAMLLKPHQGRITEAGVRLNIEVAVEYLAHWLQGRGAVPIHNMMEDAATAEISRAQLWQWIRHGAEVETATGPRTLTVAWLGELMQAEIVRILDRLGPTGFHRGHYASAARIVQNAATAEILPDFITLPAYAVLNALD</sequence>
<dbReference type="Pfam" id="PF20656">
    <property type="entry name" value="MS_N"/>
    <property type="match status" value="1"/>
</dbReference>
<comment type="pathway">
    <text evidence="8">Carbohydrate metabolism; glyoxylate cycle; (S)-malate from isocitrate: step 2/2.</text>
</comment>
<dbReference type="FunFam" id="1.20.1220.12:FF:000001">
    <property type="entry name" value="Malate synthase"/>
    <property type="match status" value="1"/>
</dbReference>
<evidence type="ECO:0000313" key="12">
    <source>
        <dbReference type="EMBL" id="MTH34330.1"/>
    </source>
</evidence>
<dbReference type="PANTHER" id="PTHR42902">
    <property type="entry name" value="MALATE SYNTHASE"/>
    <property type="match status" value="1"/>
</dbReference>
<dbReference type="PANTHER" id="PTHR42902:SF1">
    <property type="entry name" value="MALATE SYNTHASE 1-RELATED"/>
    <property type="match status" value="1"/>
</dbReference>
<dbReference type="Proteomes" id="UP000442533">
    <property type="component" value="Unassembled WGS sequence"/>
</dbReference>
<comment type="catalytic activity">
    <reaction evidence="6 8">
        <text>glyoxylate + acetyl-CoA + H2O = (S)-malate + CoA + H(+)</text>
        <dbReference type="Rhea" id="RHEA:18181"/>
        <dbReference type="ChEBI" id="CHEBI:15377"/>
        <dbReference type="ChEBI" id="CHEBI:15378"/>
        <dbReference type="ChEBI" id="CHEBI:15589"/>
        <dbReference type="ChEBI" id="CHEBI:36655"/>
        <dbReference type="ChEBI" id="CHEBI:57287"/>
        <dbReference type="ChEBI" id="CHEBI:57288"/>
        <dbReference type="EC" id="2.3.3.9"/>
    </reaction>
</comment>
<dbReference type="InterPro" id="IPR046363">
    <property type="entry name" value="MS_N_TIM-barrel_dom"/>
</dbReference>
<dbReference type="Gene3D" id="1.20.1220.12">
    <property type="entry name" value="Malate synthase, domain III"/>
    <property type="match status" value="1"/>
</dbReference>
<dbReference type="GO" id="GO:0004474">
    <property type="term" value="F:malate synthase activity"/>
    <property type="evidence" value="ECO:0007669"/>
    <property type="project" value="UniProtKB-EC"/>
</dbReference>
<dbReference type="InterPro" id="IPR048356">
    <property type="entry name" value="MS_N"/>
</dbReference>
<dbReference type="InterPro" id="IPR011076">
    <property type="entry name" value="Malate_synth_sf"/>
</dbReference>
<feature type="active site" description="Proton donor" evidence="7">
    <location>
        <position position="445"/>
    </location>
</feature>
<dbReference type="OrthoDB" id="9768429at2"/>
<reference evidence="12 13" key="1">
    <citation type="submission" date="2019-11" db="EMBL/GenBank/DDBJ databases">
        <authorList>
            <person name="Dong K."/>
        </authorList>
    </citation>
    <scope>NUCLEOTIDE SEQUENCE [LARGE SCALE GENOMIC DNA]</scope>
    <source>
        <strain evidence="12 13">JCM 17370</strain>
    </source>
</reference>
<dbReference type="Gene3D" id="3.20.20.360">
    <property type="entry name" value="Malate synthase, domain 3"/>
    <property type="match status" value="1"/>
</dbReference>
<name>A0A844H4D6_9RHOB</name>
<evidence type="ECO:0000256" key="3">
    <source>
        <dbReference type="ARBA" id="ARBA00022435"/>
    </source>
</evidence>
<comment type="similarity">
    <text evidence="1 8">Belongs to the malate synthase family.</text>
</comment>
<dbReference type="CDD" id="cd00727">
    <property type="entry name" value="malate_synt_A"/>
    <property type="match status" value="1"/>
</dbReference>
<keyword evidence="13" id="KW-1185">Reference proteome</keyword>
<dbReference type="GO" id="GO:0005737">
    <property type="term" value="C:cytoplasm"/>
    <property type="evidence" value="ECO:0007669"/>
    <property type="project" value="TreeGrafter"/>
</dbReference>
<dbReference type="NCBIfam" id="TIGR01344">
    <property type="entry name" value="malate_syn_A"/>
    <property type="match status" value="1"/>
</dbReference>
<dbReference type="InterPro" id="IPR019830">
    <property type="entry name" value="Malate_synthase_CS"/>
</dbReference>
<proteinExistence type="inferred from homology"/>
<evidence type="ECO:0000256" key="2">
    <source>
        <dbReference type="ARBA" id="ARBA00012636"/>
    </source>
</evidence>
<feature type="active site" description="Proton acceptor" evidence="7">
    <location>
        <position position="165"/>
    </location>
</feature>
<dbReference type="SUPFAM" id="SSF51645">
    <property type="entry name" value="Malate synthase G"/>
    <property type="match status" value="1"/>
</dbReference>
<dbReference type="PIRSF" id="PIRSF001363">
    <property type="entry name" value="Malate_synth"/>
    <property type="match status" value="1"/>
</dbReference>
<gene>
    <name evidence="12" type="primary">aceB</name>
    <name evidence="12" type="ORF">GL279_06915</name>
</gene>
<dbReference type="Pfam" id="PF20659">
    <property type="entry name" value="MS_C"/>
    <property type="match status" value="1"/>
</dbReference>
<evidence type="ECO:0000256" key="4">
    <source>
        <dbReference type="ARBA" id="ARBA00022532"/>
    </source>
</evidence>
<dbReference type="UniPathway" id="UPA00703">
    <property type="reaction ID" value="UER00720"/>
</dbReference>
<evidence type="ECO:0000256" key="8">
    <source>
        <dbReference type="RuleBase" id="RU000555"/>
    </source>
</evidence>
<keyword evidence="5 8" id="KW-0808">Transferase</keyword>
<dbReference type="InterPro" id="IPR044856">
    <property type="entry name" value="Malate_synth_C_sf"/>
</dbReference>
<dbReference type="InterPro" id="IPR048355">
    <property type="entry name" value="MS_C"/>
</dbReference>
<protein>
    <recommendedName>
        <fullName evidence="2 8">Malate synthase</fullName>
        <ecNumber evidence="2 8">2.3.3.9</ecNumber>
    </recommendedName>
</protein>
<comment type="caution">
    <text evidence="12">The sequence shown here is derived from an EMBL/GenBank/DDBJ whole genome shotgun (WGS) entry which is preliminary data.</text>
</comment>
<evidence type="ECO:0000259" key="10">
    <source>
        <dbReference type="Pfam" id="PF20656"/>
    </source>
</evidence>
<dbReference type="InterPro" id="IPR001465">
    <property type="entry name" value="Malate_synthase_TIM"/>
</dbReference>
<organism evidence="12 13">
    <name type="scientific">Paracoccus limosus</name>
    <dbReference type="NCBI Taxonomy" id="913252"/>
    <lineage>
        <taxon>Bacteria</taxon>
        <taxon>Pseudomonadati</taxon>
        <taxon>Pseudomonadota</taxon>
        <taxon>Alphaproteobacteria</taxon>
        <taxon>Rhodobacterales</taxon>
        <taxon>Paracoccaceae</taxon>
        <taxon>Paracoccus</taxon>
    </lineage>
</organism>
<dbReference type="FunFam" id="3.20.20.360:FF:000001">
    <property type="entry name" value="Malate synthase"/>
    <property type="match status" value="1"/>
</dbReference>
<dbReference type="AlphaFoldDB" id="A0A844H4D6"/>
<evidence type="ECO:0000256" key="5">
    <source>
        <dbReference type="ARBA" id="ARBA00022679"/>
    </source>
</evidence>
<dbReference type="Pfam" id="PF01274">
    <property type="entry name" value="MS_TIM-barrel"/>
    <property type="match status" value="1"/>
</dbReference>
<evidence type="ECO:0000256" key="6">
    <source>
        <dbReference type="ARBA" id="ARBA00047918"/>
    </source>
</evidence>
<feature type="domain" description="Malate synthase C-terminal" evidence="11">
    <location>
        <begin position="411"/>
        <end position="531"/>
    </location>
</feature>
<keyword evidence="4 8" id="KW-0816">Tricarboxylic acid cycle</keyword>
<feature type="domain" description="Malate synthase TIM barrel" evidence="9">
    <location>
        <begin position="162"/>
        <end position="404"/>
    </location>
</feature>
<evidence type="ECO:0000256" key="7">
    <source>
        <dbReference type="PIRSR" id="PIRSR001363-1"/>
    </source>
</evidence>
<dbReference type="InterPro" id="IPR006252">
    <property type="entry name" value="Malate_synthA"/>
</dbReference>
<keyword evidence="3 8" id="KW-0329">Glyoxylate bypass</keyword>
<evidence type="ECO:0000259" key="9">
    <source>
        <dbReference type="Pfam" id="PF01274"/>
    </source>
</evidence>
<dbReference type="RefSeq" id="WP_155063893.1">
    <property type="nucleotide sequence ID" value="NZ_WMIF01000007.1"/>
</dbReference>
<evidence type="ECO:0000256" key="1">
    <source>
        <dbReference type="ARBA" id="ARBA00006394"/>
    </source>
</evidence>
<dbReference type="EMBL" id="WMIF01000007">
    <property type="protein sequence ID" value="MTH34330.1"/>
    <property type="molecule type" value="Genomic_DNA"/>
</dbReference>
<evidence type="ECO:0000259" key="11">
    <source>
        <dbReference type="Pfam" id="PF20659"/>
    </source>
</evidence>
<dbReference type="GO" id="GO:0006099">
    <property type="term" value="P:tricarboxylic acid cycle"/>
    <property type="evidence" value="ECO:0007669"/>
    <property type="project" value="UniProtKB-KW"/>
</dbReference>
<dbReference type="PROSITE" id="PS00510">
    <property type="entry name" value="MALATE_SYNTHASE"/>
    <property type="match status" value="1"/>
</dbReference>
<feature type="domain" description="Malate synthase N-terminal" evidence="10">
    <location>
        <begin position="12"/>
        <end position="71"/>
    </location>
</feature>
<keyword evidence="12" id="KW-0012">Acyltransferase</keyword>
<evidence type="ECO:0000313" key="13">
    <source>
        <dbReference type="Proteomes" id="UP000442533"/>
    </source>
</evidence>
<accession>A0A844H4D6</accession>
<dbReference type="GO" id="GO:0006097">
    <property type="term" value="P:glyoxylate cycle"/>
    <property type="evidence" value="ECO:0007669"/>
    <property type="project" value="UniProtKB-UniPathway"/>
</dbReference>